<sequence length="137" mass="14911">MYIVLRSISNVNSTPEIVCRPALSPPNRRGIQDQGGLLCKEGPIHTLFTDRIFLSGYPLCKGVIHVEIVENPVERVENYPLFPVEIVENPVDILLGSGFAAKVFHNGAVEAGTLLDKAPGCVYNKNNPKLCKGVTVV</sequence>
<reference evidence="1" key="1">
    <citation type="journal article" date="2021" name="PeerJ">
        <title>Extensive microbial diversity within the chicken gut microbiome revealed by metagenomics and culture.</title>
        <authorList>
            <person name="Gilroy R."/>
            <person name="Ravi A."/>
            <person name="Getino M."/>
            <person name="Pursley I."/>
            <person name="Horton D.L."/>
            <person name="Alikhan N.F."/>
            <person name="Baker D."/>
            <person name="Gharbi K."/>
            <person name="Hall N."/>
            <person name="Watson M."/>
            <person name="Adriaenssens E.M."/>
            <person name="Foster-Nyarko E."/>
            <person name="Jarju S."/>
            <person name="Secka A."/>
            <person name="Antonio M."/>
            <person name="Oren A."/>
            <person name="Chaudhuri R.R."/>
            <person name="La Ragione R."/>
            <person name="Hildebrand F."/>
            <person name="Pallen M.J."/>
        </authorList>
    </citation>
    <scope>NUCLEOTIDE SEQUENCE</scope>
    <source>
        <strain evidence="1">ChiSxjej1B13-11774</strain>
    </source>
</reference>
<evidence type="ECO:0000313" key="1">
    <source>
        <dbReference type="EMBL" id="HIZ42591.1"/>
    </source>
</evidence>
<accession>A0A9D2JAG2</accession>
<dbReference type="AlphaFoldDB" id="A0A9D2JAG2"/>
<reference evidence="1" key="2">
    <citation type="submission" date="2021-04" db="EMBL/GenBank/DDBJ databases">
        <authorList>
            <person name="Gilroy R."/>
        </authorList>
    </citation>
    <scope>NUCLEOTIDE SEQUENCE</scope>
    <source>
        <strain evidence="1">ChiSxjej1B13-11774</strain>
    </source>
</reference>
<evidence type="ECO:0000313" key="2">
    <source>
        <dbReference type="Proteomes" id="UP000824048"/>
    </source>
</evidence>
<name>A0A9D2JAG2_9FIRM</name>
<proteinExistence type="predicted"/>
<dbReference type="Proteomes" id="UP000824048">
    <property type="component" value="Unassembled WGS sequence"/>
</dbReference>
<protein>
    <submittedName>
        <fullName evidence="1">Uncharacterized protein</fullName>
    </submittedName>
</protein>
<comment type="caution">
    <text evidence="1">The sequence shown here is derived from an EMBL/GenBank/DDBJ whole genome shotgun (WGS) entry which is preliminary data.</text>
</comment>
<dbReference type="EMBL" id="DXBP01000051">
    <property type="protein sequence ID" value="HIZ42591.1"/>
    <property type="molecule type" value="Genomic_DNA"/>
</dbReference>
<organism evidence="1 2">
    <name type="scientific">Candidatus Gemmiger excrementigallinarum</name>
    <dbReference type="NCBI Taxonomy" id="2838609"/>
    <lineage>
        <taxon>Bacteria</taxon>
        <taxon>Bacillati</taxon>
        <taxon>Bacillota</taxon>
        <taxon>Clostridia</taxon>
        <taxon>Eubacteriales</taxon>
        <taxon>Gemmiger</taxon>
    </lineage>
</organism>
<gene>
    <name evidence="1" type="ORF">H9811_08525</name>
</gene>